<dbReference type="RefSeq" id="WP_407340806.1">
    <property type="nucleotide sequence ID" value="NZ_CP136862.1"/>
</dbReference>
<feature type="domain" description="Amine oxidase" evidence="1">
    <location>
        <begin position="271"/>
        <end position="526"/>
    </location>
</feature>
<dbReference type="EMBL" id="CP136862">
    <property type="protein sequence ID" value="WOJ91212.1"/>
    <property type="molecule type" value="Genomic_DNA"/>
</dbReference>
<proteinExistence type="predicted"/>
<dbReference type="PANTHER" id="PTHR42923">
    <property type="entry name" value="PROTOPORPHYRINOGEN OXIDASE"/>
    <property type="match status" value="1"/>
</dbReference>
<accession>A0ABZ0HVA1</accession>
<gene>
    <name evidence="2" type="ORF">RZS28_08085</name>
</gene>
<keyword evidence="3" id="KW-1185">Reference proteome</keyword>
<name>A0ABZ0HVA1_9HYPH</name>
<dbReference type="Gene3D" id="3.50.50.60">
    <property type="entry name" value="FAD/NAD(P)-binding domain"/>
    <property type="match status" value="1"/>
</dbReference>
<dbReference type="PRINTS" id="PR00419">
    <property type="entry name" value="ADXRDTASE"/>
</dbReference>
<dbReference type="PANTHER" id="PTHR42923:SF46">
    <property type="entry name" value="AMINE OXIDASE"/>
    <property type="match status" value="1"/>
</dbReference>
<evidence type="ECO:0000313" key="2">
    <source>
        <dbReference type="EMBL" id="WOJ91212.1"/>
    </source>
</evidence>
<dbReference type="SUPFAM" id="SSF51905">
    <property type="entry name" value="FAD/NAD(P)-binding domain"/>
    <property type="match status" value="1"/>
</dbReference>
<sequence>MPQKVVILGGGVAGLSAAHELLERGFEVEVFEKLKIPGGKARSIPVLEGLGDHGGKNEHVSALRAKLAANALGRKRPWLPGEHGFRFFPNFYRHITDTLRRIPFGSGTVLDNLVNTTQVLVASYDKAGIELPSRFPENAYELASALKSFLWAISPRNGIPYADIEYFAGCVWRIITSCEERRLEEYEKMDWWDFVGAEDRSEAYQKLLAIGITRSLVAAKARVASVKTIGDIFVQLLFGIMTPGIASDRVMNGPTNDVWIQPWLKYLTAMGLTYHFGAEAREIHVADGRIAGATVRVGDRTIRARGDWFIGALPVERMALLLTPAMKALDPSLANLAPLSNSVQWMNGIQFYLTRDVPITHGHIIFIDSPWALTAVSQRQFWTGIDFAEWGDGRTRGVLSVDISQWDTPGFNGKAAIDCTRQEIADETWLQLKRSLNVGGGALLTDEDLHFWFLDPDIVDDPSHPGREADVEPLLVNNANTWRLRPEAATAIPNFVLAADYVRTFTDLATMEGANEAARRAVNAILDRSGSDLPRCAVWNLHEPDALAPFRAYDRARYRAGLAWDGRFAKAAEAVLAMGQDASGLTGGRRWAGPLAAVGPFADALSTPGGPLSYPISARALSMIGLPASVFRGLGDGLPGLGAPAPGVGIVSAAAETAAMALADGPIPDDKNFLKSAGVAATGIGRPRRRIRITQKA</sequence>
<dbReference type="Pfam" id="PF01593">
    <property type="entry name" value="Amino_oxidase"/>
    <property type="match status" value="1"/>
</dbReference>
<protein>
    <submittedName>
        <fullName evidence="2">NAD(P)-binding protein</fullName>
    </submittedName>
</protein>
<reference evidence="2 3" key="1">
    <citation type="submission" date="2023-10" db="EMBL/GenBank/DDBJ databases">
        <title>Novel methanotroph of the genus Methylocapsa from a subarctic wetland.</title>
        <authorList>
            <person name="Belova S.E."/>
            <person name="Oshkin I.Y."/>
            <person name="Miroshnikov K."/>
            <person name="Dedysh S.N."/>
        </authorList>
    </citation>
    <scope>NUCLEOTIDE SEQUENCE [LARGE SCALE GENOMIC DNA]</scope>
    <source>
        <strain evidence="2 3">RX1</strain>
    </source>
</reference>
<evidence type="ECO:0000259" key="1">
    <source>
        <dbReference type="Pfam" id="PF01593"/>
    </source>
</evidence>
<dbReference type="InterPro" id="IPR050464">
    <property type="entry name" value="Zeta_carotene_desat/Oxidored"/>
</dbReference>
<dbReference type="InterPro" id="IPR002937">
    <property type="entry name" value="Amino_oxidase"/>
</dbReference>
<dbReference type="Proteomes" id="UP001626536">
    <property type="component" value="Chromosome"/>
</dbReference>
<dbReference type="InterPro" id="IPR036188">
    <property type="entry name" value="FAD/NAD-bd_sf"/>
</dbReference>
<dbReference type="Pfam" id="PF13450">
    <property type="entry name" value="NAD_binding_8"/>
    <property type="match status" value="1"/>
</dbReference>
<organism evidence="2 3">
    <name type="scientific">Methylocapsa polymorpha</name>
    <dbReference type="NCBI Taxonomy" id="3080828"/>
    <lineage>
        <taxon>Bacteria</taxon>
        <taxon>Pseudomonadati</taxon>
        <taxon>Pseudomonadota</taxon>
        <taxon>Alphaproteobacteria</taxon>
        <taxon>Hyphomicrobiales</taxon>
        <taxon>Beijerinckiaceae</taxon>
        <taxon>Methylocapsa</taxon>
    </lineage>
</organism>
<evidence type="ECO:0000313" key="3">
    <source>
        <dbReference type="Proteomes" id="UP001626536"/>
    </source>
</evidence>